<dbReference type="Proteomes" id="UP001416393">
    <property type="component" value="Unassembled WGS sequence"/>
</dbReference>
<gene>
    <name evidence="2" type="ORF">VP395_09845</name>
</gene>
<evidence type="ECO:0000313" key="3">
    <source>
        <dbReference type="Proteomes" id="UP001416393"/>
    </source>
</evidence>
<name>A0ABV0AEV8_9FLAO</name>
<comment type="caution">
    <text evidence="2">The sequence shown here is derived from an EMBL/GenBank/DDBJ whole genome shotgun (WGS) entry which is preliminary data.</text>
</comment>
<dbReference type="RefSeq" id="WP_346241836.1">
    <property type="nucleotide sequence ID" value="NZ_JAZHYP010000004.1"/>
</dbReference>
<evidence type="ECO:0000313" key="2">
    <source>
        <dbReference type="EMBL" id="MEN3324029.1"/>
    </source>
</evidence>
<dbReference type="EMBL" id="JAZHYP010000004">
    <property type="protein sequence ID" value="MEN3324029.1"/>
    <property type="molecule type" value="Genomic_DNA"/>
</dbReference>
<reference evidence="2 3" key="1">
    <citation type="submission" date="2024-01" db="EMBL/GenBank/DDBJ databases">
        <title>Mariniflexile litorale sp. nov., isolated from the shallow sediments of the Sea of Japan.</title>
        <authorList>
            <person name="Romanenko L."/>
            <person name="Bystritskaya E."/>
            <person name="Isaeva M."/>
        </authorList>
    </citation>
    <scope>NUCLEOTIDE SEQUENCE [LARGE SCALE GENOMIC DNA]</scope>
    <source>
        <strain evidence="2 3">KCTC 32427</strain>
    </source>
</reference>
<sequence>MQKHQNIKALFFLSIFSMLLMHQVVPHWHHQHQGEHQHNEVAHSHNHEHHHETPEKDTSKKGFFDWFVEMPVHTHTTTDVLVSKESTVKKITVEKESVRTLLPETVNLALINVDTSNERWYHPPDKLQNTYFPNCSLRGPPSLG</sequence>
<accession>A0ABV0AEV8</accession>
<proteinExistence type="predicted"/>
<protein>
    <submittedName>
        <fullName evidence="2">Uncharacterized protein</fullName>
    </submittedName>
</protein>
<organism evidence="2 3">
    <name type="scientific">Mariniflexile soesokkakense</name>
    <dbReference type="NCBI Taxonomy" id="1343160"/>
    <lineage>
        <taxon>Bacteria</taxon>
        <taxon>Pseudomonadati</taxon>
        <taxon>Bacteroidota</taxon>
        <taxon>Flavobacteriia</taxon>
        <taxon>Flavobacteriales</taxon>
        <taxon>Flavobacteriaceae</taxon>
        <taxon>Mariniflexile</taxon>
    </lineage>
</organism>
<feature type="compositionally biased region" description="Basic and acidic residues" evidence="1">
    <location>
        <begin position="32"/>
        <end position="57"/>
    </location>
</feature>
<feature type="region of interest" description="Disordered" evidence="1">
    <location>
        <begin position="30"/>
        <end position="57"/>
    </location>
</feature>
<evidence type="ECO:0000256" key="1">
    <source>
        <dbReference type="SAM" id="MobiDB-lite"/>
    </source>
</evidence>
<keyword evidence="3" id="KW-1185">Reference proteome</keyword>